<accession>A0A2N0A005</accession>
<evidence type="ECO:0000313" key="2">
    <source>
        <dbReference type="Proteomes" id="UP000231843"/>
    </source>
</evidence>
<dbReference type="AlphaFoldDB" id="A0A2N0A005"/>
<evidence type="ECO:0000313" key="1">
    <source>
        <dbReference type="EMBL" id="PJZ77640.1"/>
    </source>
</evidence>
<name>A0A2N0A005_9LEPT</name>
<dbReference type="Proteomes" id="UP000231843">
    <property type="component" value="Unassembled WGS sequence"/>
</dbReference>
<gene>
    <name evidence="1" type="ORF">CH365_08735</name>
</gene>
<proteinExistence type="predicted"/>
<organism evidence="1 2">
    <name type="scientific">Leptospira neocaledonica</name>
    <dbReference type="NCBI Taxonomy" id="2023192"/>
    <lineage>
        <taxon>Bacteria</taxon>
        <taxon>Pseudomonadati</taxon>
        <taxon>Spirochaetota</taxon>
        <taxon>Spirochaetia</taxon>
        <taxon>Leptospirales</taxon>
        <taxon>Leptospiraceae</taxon>
        <taxon>Leptospira</taxon>
    </lineage>
</organism>
<keyword evidence="2" id="KW-1185">Reference proteome</keyword>
<protein>
    <submittedName>
        <fullName evidence="1">Uncharacterized protein</fullName>
    </submittedName>
</protein>
<comment type="caution">
    <text evidence="1">The sequence shown here is derived from an EMBL/GenBank/DDBJ whole genome shotgun (WGS) entry which is preliminary data.</text>
</comment>
<dbReference type="EMBL" id="NPEA01000004">
    <property type="protein sequence ID" value="PJZ77640.1"/>
    <property type="molecule type" value="Genomic_DNA"/>
</dbReference>
<reference evidence="1 2" key="1">
    <citation type="submission" date="2017-07" db="EMBL/GenBank/DDBJ databases">
        <title>Leptospira spp. isolated from tropical soils.</title>
        <authorList>
            <person name="Thibeaux R."/>
            <person name="Iraola G."/>
            <person name="Ferres I."/>
            <person name="Bierque E."/>
            <person name="Girault D."/>
            <person name="Soupe-Gilbert M.-E."/>
            <person name="Picardeau M."/>
            <person name="Goarant C."/>
        </authorList>
    </citation>
    <scope>NUCLEOTIDE SEQUENCE [LARGE SCALE GENOMIC DNA]</scope>
    <source>
        <strain evidence="1 2">ES4-C-A1</strain>
    </source>
</reference>
<sequence length="341" mass="39103">MDFMKSKTKNVKIPTEVKEGIFITVTYIHSICKTSAYDQLRLDQERKKELLRIFPKLDKNTLVEWKETKYDSCGEKENTSDKFHGFAIHYRPKPSEETWKKEKDILFGKKPERSVESRSESCVAESGTSPQFQKDEIVSKVLERKKEWDGAIVGDLTGSMFPYTQQLFLYFKLQTLKKIEKFFVFFNDGDNTPDGKKVVGKTGGIYFQKLKVYEELEKLAKATISGGYGGDGPENDIEALIKAQEVCPDCKELILIADNFSTMRDYSLMGKIQKPVRVVLCGSYAGINTEYLDLARNTKGSVHTIEEDLENLMELNEGQTIELNKKKYVLEKGRFKPIRSI</sequence>